<keyword evidence="7 9" id="KW-0464">Manganese</keyword>
<dbReference type="AlphaFoldDB" id="A0A239DNW9"/>
<dbReference type="PANTHER" id="PTHR30387:SF2">
    <property type="entry name" value="MANNONATE DEHYDRATASE"/>
    <property type="match status" value="1"/>
</dbReference>
<dbReference type="GO" id="GO:0008198">
    <property type="term" value="F:ferrous iron binding"/>
    <property type="evidence" value="ECO:0007669"/>
    <property type="project" value="TreeGrafter"/>
</dbReference>
<comment type="function">
    <text evidence="2 9">Catalyzes the dehydration of D-mannonate.</text>
</comment>
<dbReference type="SUPFAM" id="SSF51658">
    <property type="entry name" value="Xylose isomerase-like"/>
    <property type="match status" value="1"/>
</dbReference>
<evidence type="ECO:0000256" key="1">
    <source>
        <dbReference type="ARBA" id="ARBA00001794"/>
    </source>
</evidence>
<dbReference type="InterPro" id="IPR004628">
    <property type="entry name" value="Man_deHydtase"/>
</dbReference>
<dbReference type="NCBIfam" id="NF003027">
    <property type="entry name" value="PRK03906.1"/>
    <property type="match status" value="1"/>
</dbReference>
<keyword evidence="6 9" id="KW-0408">Iron</keyword>
<comment type="similarity">
    <text evidence="4 9">Belongs to the mannonate dehydratase family.</text>
</comment>
<comment type="catalytic activity">
    <reaction evidence="1 9">
        <text>D-mannonate = 2-dehydro-3-deoxy-D-gluconate + H2O</text>
        <dbReference type="Rhea" id="RHEA:20097"/>
        <dbReference type="ChEBI" id="CHEBI:15377"/>
        <dbReference type="ChEBI" id="CHEBI:17767"/>
        <dbReference type="ChEBI" id="CHEBI:57990"/>
        <dbReference type="EC" id="4.2.1.8"/>
    </reaction>
</comment>
<dbReference type="GO" id="GO:0030145">
    <property type="term" value="F:manganese ion binding"/>
    <property type="evidence" value="ECO:0007669"/>
    <property type="project" value="TreeGrafter"/>
</dbReference>
<evidence type="ECO:0000256" key="2">
    <source>
        <dbReference type="ARBA" id="ARBA00002713"/>
    </source>
</evidence>
<dbReference type="Proteomes" id="UP000198432">
    <property type="component" value="Unassembled WGS sequence"/>
</dbReference>
<dbReference type="HAMAP" id="MF_00106">
    <property type="entry name" value="UxuA"/>
    <property type="match status" value="1"/>
</dbReference>
<reference evidence="11" key="1">
    <citation type="submission" date="2017-06" db="EMBL/GenBank/DDBJ databases">
        <authorList>
            <person name="Varghese N."/>
            <person name="Submissions S."/>
        </authorList>
    </citation>
    <scope>NUCLEOTIDE SEQUENCE [LARGE SCALE GENOMIC DNA]</scope>
    <source>
        <strain evidence="11">NKM1</strain>
    </source>
</reference>
<evidence type="ECO:0000256" key="9">
    <source>
        <dbReference type="HAMAP-Rule" id="MF_00106"/>
    </source>
</evidence>
<evidence type="ECO:0000313" key="11">
    <source>
        <dbReference type="Proteomes" id="UP000198432"/>
    </source>
</evidence>
<evidence type="ECO:0000256" key="8">
    <source>
        <dbReference type="ARBA" id="ARBA00023239"/>
    </source>
</evidence>
<dbReference type="Pfam" id="PF03786">
    <property type="entry name" value="UxuA"/>
    <property type="match status" value="1"/>
</dbReference>
<dbReference type="UniPathway" id="UPA00246"/>
<sequence>MSLIQSWRWYGPKDPVSLQDVKQAGATGVVSALHHIPHGAVWPLEEIQERKNVIEAAGLKWVVVESVPVHEAIKTRSADCEAYLENYRQTLRNLAACGIATVCYNFMPVLDWTRTNLAYELWNGAKALYFDWAELALFDMFILKREGAEKDYAESVVSKAKEKYQHFSEEELKALSDIILMGVPTEGSVTIEQLLQSIEIYKGIGAEGLRENLVYFLQSIMDVCEETGINMTIHPDDPPYPILGLPRIASTKEDLLYIIDTVNRPANGICFCTGSLGAGRHNDPVSIIKAVGHRVYFAHLRNVLKNEAGDFYESDHLAGDVDMYSVMKELIALNQEREQPIPFRPDHGHQMLDDLVKTTNPGYSAIGRLRGLAELRGLEMGIERSIFKKDLHDPQYTVTNLG</sequence>
<dbReference type="GO" id="GO:0008927">
    <property type="term" value="F:mannonate dehydratase activity"/>
    <property type="evidence" value="ECO:0007669"/>
    <property type="project" value="UniProtKB-UniRule"/>
</dbReference>
<dbReference type="EMBL" id="FZOQ01000005">
    <property type="protein sequence ID" value="SNS33452.1"/>
    <property type="molecule type" value="Genomic_DNA"/>
</dbReference>
<dbReference type="PANTHER" id="PTHR30387">
    <property type="entry name" value="MANNONATE DEHYDRATASE"/>
    <property type="match status" value="1"/>
</dbReference>
<proteinExistence type="inferred from homology"/>
<keyword evidence="11" id="KW-1185">Reference proteome</keyword>
<dbReference type="RefSeq" id="WP_089318458.1">
    <property type="nucleotide sequence ID" value="NZ_FZOQ01000005.1"/>
</dbReference>
<dbReference type="Gene3D" id="3.20.20.150">
    <property type="entry name" value="Divalent-metal-dependent TIM barrel enzymes"/>
    <property type="match status" value="1"/>
</dbReference>
<organism evidence="10 11">
    <name type="scientific">Pontibacter ummariensis</name>
    <dbReference type="NCBI Taxonomy" id="1610492"/>
    <lineage>
        <taxon>Bacteria</taxon>
        <taxon>Pseudomonadati</taxon>
        <taxon>Bacteroidota</taxon>
        <taxon>Cytophagia</taxon>
        <taxon>Cytophagales</taxon>
        <taxon>Hymenobacteraceae</taxon>
        <taxon>Pontibacter</taxon>
    </lineage>
</organism>
<keyword evidence="8 9" id="KW-0456">Lyase</keyword>
<protein>
    <recommendedName>
        <fullName evidence="5 9">Mannonate dehydratase</fullName>
        <ecNumber evidence="5 9">4.2.1.8</ecNumber>
    </recommendedName>
    <alternativeName>
        <fullName evidence="9">D-mannonate hydro-lyase</fullName>
    </alternativeName>
</protein>
<comment type="pathway">
    <text evidence="3 9">Carbohydrate metabolism; pentose and glucuronate interconversion.</text>
</comment>
<evidence type="ECO:0000256" key="7">
    <source>
        <dbReference type="ARBA" id="ARBA00023211"/>
    </source>
</evidence>
<dbReference type="EC" id="4.2.1.8" evidence="5 9"/>
<evidence type="ECO:0000313" key="10">
    <source>
        <dbReference type="EMBL" id="SNS33452.1"/>
    </source>
</evidence>
<comment type="cofactor">
    <cofactor evidence="9">
        <name>Fe(2+)</name>
        <dbReference type="ChEBI" id="CHEBI:29033"/>
    </cofactor>
    <cofactor evidence="9">
        <name>Mn(2+)</name>
        <dbReference type="ChEBI" id="CHEBI:29035"/>
    </cofactor>
</comment>
<gene>
    <name evidence="9" type="primary">uxuA</name>
    <name evidence="10" type="ORF">SAMN06296052_10525</name>
</gene>
<dbReference type="PIRSF" id="PIRSF016049">
    <property type="entry name" value="Man_dehyd"/>
    <property type="match status" value="1"/>
</dbReference>
<dbReference type="NCBIfam" id="TIGR00695">
    <property type="entry name" value="uxuA"/>
    <property type="match status" value="1"/>
</dbReference>
<dbReference type="GO" id="GO:0042840">
    <property type="term" value="P:D-glucuronate catabolic process"/>
    <property type="evidence" value="ECO:0007669"/>
    <property type="project" value="TreeGrafter"/>
</dbReference>
<evidence type="ECO:0000256" key="6">
    <source>
        <dbReference type="ARBA" id="ARBA00023004"/>
    </source>
</evidence>
<accession>A0A239DNW9</accession>
<dbReference type="InterPro" id="IPR036237">
    <property type="entry name" value="Xyl_isomerase-like_sf"/>
</dbReference>
<evidence type="ECO:0000256" key="5">
    <source>
        <dbReference type="ARBA" id="ARBA00012927"/>
    </source>
</evidence>
<evidence type="ECO:0000256" key="3">
    <source>
        <dbReference type="ARBA" id="ARBA00004892"/>
    </source>
</evidence>
<dbReference type="OrthoDB" id="9780250at2"/>
<evidence type="ECO:0000256" key="4">
    <source>
        <dbReference type="ARBA" id="ARBA00007389"/>
    </source>
</evidence>
<name>A0A239DNW9_9BACT</name>